<dbReference type="PANTHER" id="PTHR43687:SF1">
    <property type="entry name" value="FERREDOXIN III"/>
    <property type="match status" value="1"/>
</dbReference>
<dbReference type="GO" id="GO:0046872">
    <property type="term" value="F:metal ion binding"/>
    <property type="evidence" value="ECO:0007669"/>
    <property type="project" value="UniProtKB-KW"/>
</dbReference>
<evidence type="ECO:0000256" key="4">
    <source>
        <dbReference type="ARBA" id="ARBA00023014"/>
    </source>
</evidence>
<dbReference type="PANTHER" id="PTHR43687">
    <property type="entry name" value="ADENYLYLSULFATE REDUCTASE, BETA SUBUNIT"/>
    <property type="match status" value="1"/>
</dbReference>
<comment type="caution">
    <text evidence="6">The sequence shown here is derived from an EMBL/GenBank/DDBJ whole genome shotgun (WGS) entry which is preliminary data.</text>
</comment>
<dbReference type="Pfam" id="PF12838">
    <property type="entry name" value="Fer4_7"/>
    <property type="match status" value="1"/>
</dbReference>
<organism evidence="6 7">
    <name type="scientific">Acetobacter orleanensis</name>
    <dbReference type="NCBI Taxonomy" id="104099"/>
    <lineage>
        <taxon>Bacteria</taxon>
        <taxon>Pseudomonadati</taxon>
        <taxon>Pseudomonadota</taxon>
        <taxon>Alphaproteobacteria</taxon>
        <taxon>Acetobacterales</taxon>
        <taxon>Acetobacteraceae</taxon>
        <taxon>Acetobacter</taxon>
    </lineage>
</organism>
<dbReference type="EMBL" id="BJMU01000030">
    <property type="protein sequence ID" value="GEB84083.1"/>
    <property type="molecule type" value="Genomic_DNA"/>
</dbReference>
<dbReference type="PROSITE" id="PS51379">
    <property type="entry name" value="4FE4S_FER_2"/>
    <property type="match status" value="2"/>
</dbReference>
<gene>
    <name evidence="6" type="ORF">AOR01nite_25600</name>
</gene>
<evidence type="ECO:0000256" key="2">
    <source>
        <dbReference type="ARBA" id="ARBA00022723"/>
    </source>
</evidence>
<evidence type="ECO:0000256" key="1">
    <source>
        <dbReference type="ARBA" id="ARBA00022485"/>
    </source>
</evidence>
<evidence type="ECO:0000313" key="6">
    <source>
        <dbReference type="EMBL" id="GEB84083.1"/>
    </source>
</evidence>
<dbReference type="InterPro" id="IPR017896">
    <property type="entry name" value="4Fe4S_Fe-S-bd"/>
</dbReference>
<dbReference type="AlphaFoldDB" id="A0A4Y3TQR7"/>
<keyword evidence="1" id="KW-0004">4Fe-4S</keyword>
<dbReference type="RefSeq" id="WP_048836607.1">
    <property type="nucleotide sequence ID" value="NZ_BJMU01000030.1"/>
</dbReference>
<keyword evidence="4" id="KW-0411">Iron-sulfur</keyword>
<keyword evidence="7" id="KW-1185">Reference proteome</keyword>
<dbReference type="Proteomes" id="UP000317617">
    <property type="component" value="Unassembled WGS sequence"/>
</dbReference>
<reference evidence="6 7" key="1">
    <citation type="submission" date="2019-06" db="EMBL/GenBank/DDBJ databases">
        <title>Whole genome shotgun sequence of Acetobacter orleanensis NBRC 13752.</title>
        <authorList>
            <person name="Hosoyama A."/>
            <person name="Uohara A."/>
            <person name="Ohji S."/>
            <person name="Ichikawa N."/>
        </authorList>
    </citation>
    <scope>NUCLEOTIDE SEQUENCE [LARGE SCALE GENOMIC DNA]</scope>
    <source>
        <strain evidence="6 7">NBRC 13752</strain>
    </source>
</reference>
<dbReference type="InterPro" id="IPR050572">
    <property type="entry name" value="Fe-S_Ferredoxin"/>
</dbReference>
<dbReference type="Gene3D" id="3.30.70.20">
    <property type="match status" value="2"/>
</dbReference>
<proteinExistence type="predicted"/>
<evidence type="ECO:0000256" key="3">
    <source>
        <dbReference type="ARBA" id="ARBA00023004"/>
    </source>
</evidence>
<dbReference type="SUPFAM" id="SSF54862">
    <property type="entry name" value="4Fe-4S ferredoxins"/>
    <property type="match status" value="1"/>
</dbReference>
<feature type="domain" description="4Fe-4S ferredoxin-type" evidence="5">
    <location>
        <begin position="80"/>
        <end position="109"/>
    </location>
</feature>
<keyword evidence="2" id="KW-0479">Metal-binding</keyword>
<name>A0A4Y3TQR7_9PROT</name>
<keyword evidence="3" id="KW-0408">Iron</keyword>
<evidence type="ECO:0000259" key="5">
    <source>
        <dbReference type="PROSITE" id="PS51379"/>
    </source>
</evidence>
<evidence type="ECO:0000313" key="7">
    <source>
        <dbReference type="Proteomes" id="UP000317617"/>
    </source>
</evidence>
<dbReference type="InterPro" id="IPR017900">
    <property type="entry name" value="4Fe4S_Fe_S_CS"/>
</dbReference>
<sequence length="109" mass="12063">MSGSEITGNREKVMSTHKCLEEGRTGLVVPIVDFNRCEGKDACVAVCPYNVFEVRKIDRSDYRELSFVGKIKSRVHGGMVAYTPHADQCRACGLCVKACPERAIKLVKV</sequence>
<dbReference type="GO" id="GO:0051539">
    <property type="term" value="F:4 iron, 4 sulfur cluster binding"/>
    <property type="evidence" value="ECO:0007669"/>
    <property type="project" value="UniProtKB-KW"/>
</dbReference>
<protein>
    <recommendedName>
        <fullName evidence="5">4Fe-4S ferredoxin-type domain-containing protein</fullName>
    </recommendedName>
</protein>
<feature type="domain" description="4Fe-4S ferredoxin-type" evidence="5">
    <location>
        <begin position="28"/>
        <end position="57"/>
    </location>
</feature>
<dbReference type="PROSITE" id="PS00198">
    <property type="entry name" value="4FE4S_FER_1"/>
    <property type="match status" value="1"/>
</dbReference>
<dbReference type="STRING" id="104099.AD949_02075"/>
<accession>A0A4Y3TQR7</accession>